<keyword evidence="3" id="KW-1185">Reference proteome</keyword>
<evidence type="ECO:0000313" key="3">
    <source>
        <dbReference type="Proteomes" id="UP000250140"/>
    </source>
</evidence>
<name>A0A8E2FC35_9PEZI</name>
<organism evidence="2 3">
    <name type="scientific">Glonium stellatum</name>
    <dbReference type="NCBI Taxonomy" id="574774"/>
    <lineage>
        <taxon>Eukaryota</taxon>
        <taxon>Fungi</taxon>
        <taxon>Dikarya</taxon>
        <taxon>Ascomycota</taxon>
        <taxon>Pezizomycotina</taxon>
        <taxon>Dothideomycetes</taxon>
        <taxon>Pleosporomycetidae</taxon>
        <taxon>Gloniales</taxon>
        <taxon>Gloniaceae</taxon>
        <taxon>Glonium</taxon>
    </lineage>
</organism>
<feature type="non-terminal residue" evidence="2">
    <location>
        <position position="1"/>
    </location>
</feature>
<evidence type="ECO:0000259" key="1">
    <source>
        <dbReference type="Pfam" id="PF14226"/>
    </source>
</evidence>
<dbReference type="AlphaFoldDB" id="A0A8E2FC35"/>
<accession>A0A8E2FC35</accession>
<dbReference type="SUPFAM" id="SSF51197">
    <property type="entry name" value="Clavaminate synthase-like"/>
    <property type="match status" value="1"/>
</dbReference>
<dbReference type="OrthoDB" id="627829at2759"/>
<dbReference type="InterPro" id="IPR026992">
    <property type="entry name" value="DIOX_N"/>
</dbReference>
<dbReference type="Pfam" id="PF14226">
    <property type="entry name" value="DIOX_N"/>
    <property type="match status" value="1"/>
</dbReference>
<evidence type="ECO:0000313" key="2">
    <source>
        <dbReference type="EMBL" id="OCL14100.1"/>
    </source>
</evidence>
<dbReference type="Proteomes" id="UP000250140">
    <property type="component" value="Unassembled WGS sequence"/>
</dbReference>
<protein>
    <recommendedName>
        <fullName evidence="1">Non-haem dioxygenase N-terminal domain-containing protein</fullName>
    </recommendedName>
</protein>
<proteinExistence type="predicted"/>
<feature type="non-terminal residue" evidence="2">
    <location>
        <position position="50"/>
    </location>
</feature>
<reference evidence="2 3" key="1">
    <citation type="journal article" date="2016" name="Nat. Commun.">
        <title>Ectomycorrhizal ecology is imprinted in the genome of the dominant symbiotic fungus Cenococcum geophilum.</title>
        <authorList>
            <consortium name="DOE Joint Genome Institute"/>
            <person name="Peter M."/>
            <person name="Kohler A."/>
            <person name="Ohm R.A."/>
            <person name="Kuo A."/>
            <person name="Krutzmann J."/>
            <person name="Morin E."/>
            <person name="Arend M."/>
            <person name="Barry K.W."/>
            <person name="Binder M."/>
            <person name="Choi C."/>
            <person name="Clum A."/>
            <person name="Copeland A."/>
            <person name="Grisel N."/>
            <person name="Haridas S."/>
            <person name="Kipfer T."/>
            <person name="LaButti K."/>
            <person name="Lindquist E."/>
            <person name="Lipzen A."/>
            <person name="Maire R."/>
            <person name="Meier B."/>
            <person name="Mihaltcheva S."/>
            <person name="Molinier V."/>
            <person name="Murat C."/>
            <person name="Poggeler S."/>
            <person name="Quandt C.A."/>
            <person name="Sperisen C."/>
            <person name="Tritt A."/>
            <person name="Tisserant E."/>
            <person name="Crous P.W."/>
            <person name="Henrissat B."/>
            <person name="Nehls U."/>
            <person name="Egli S."/>
            <person name="Spatafora J.W."/>
            <person name="Grigoriev I.V."/>
            <person name="Martin F.M."/>
        </authorList>
    </citation>
    <scope>NUCLEOTIDE SEQUENCE [LARGE SCALE GENOMIC DNA]</scope>
    <source>
        <strain evidence="2 3">CBS 207.34</strain>
    </source>
</reference>
<gene>
    <name evidence="2" type="ORF">AOQ84DRAFT_259643</name>
</gene>
<sequence>PTPFSSIPILPLSHARDPALKPAFLENLRSALLNVGFLYLSETGLPDDLV</sequence>
<dbReference type="EMBL" id="KV748618">
    <property type="protein sequence ID" value="OCL14100.1"/>
    <property type="molecule type" value="Genomic_DNA"/>
</dbReference>
<feature type="domain" description="Non-haem dioxygenase N-terminal" evidence="1">
    <location>
        <begin position="7"/>
        <end position="50"/>
    </location>
</feature>